<dbReference type="Proteomes" id="UP000179113">
    <property type="component" value="Unassembled WGS sequence"/>
</dbReference>
<accession>A0A1F4WH20</accession>
<dbReference type="PANTHER" id="PTHR45947:SF3">
    <property type="entry name" value="SULFOQUINOVOSYL TRANSFERASE SQD2"/>
    <property type="match status" value="1"/>
</dbReference>
<reference evidence="3 4" key="1">
    <citation type="journal article" date="2016" name="Nat. Commun.">
        <title>Thousands of microbial genomes shed light on interconnected biogeochemical processes in an aquifer system.</title>
        <authorList>
            <person name="Anantharaman K."/>
            <person name="Brown C.T."/>
            <person name="Hug L.A."/>
            <person name="Sharon I."/>
            <person name="Castelle C.J."/>
            <person name="Probst A.J."/>
            <person name="Thomas B.C."/>
            <person name="Singh A."/>
            <person name="Wilkins M.J."/>
            <person name="Karaoz U."/>
            <person name="Brodie E.L."/>
            <person name="Williams K.H."/>
            <person name="Hubbard S.S."/>
            <person name="Banfield J.F."/>
        </authorList>
    </citation>
    <scope>NUCLEOTIDE SEQUENCE [LARGE SCALE GENOMIC DNA]</scope>
</reference>
<evidence type="ECO:0000259" key="2">
    <source>
        <dbReference type="Pfam" id="PF13439"/>
    </source>
</evidence>
<dbReference type="Pfam" id="PF00534">
    <property type="entry name" value="Glycos_transf_1"/>
    <property type="match status" value="1"/>
</dbReference>
<sequence>MKVLMFGWEYPPFNSGGLGVACQGLARALVNQGVELTFVLPKNHGSIKEPFKFIYADIPNVKLIEINSSLMPYLTSEKYRHLRSNQPGWIYANTLYEEVARYAAVAKSLANSLDFDLVHAHDWLTFGAGIAAQEVSHKPFIAQVHATEIDRTGNIDLVNPHVFDLEKSGALAANKVISVSNFTKQNLVNHYGISASKIDVVHNGVDPDRYYLDVSLDEGLINLKKLGYKVVLYLGRITLQKGIDYLVKAADLALKVDKKIVFVIVGSGDMEGEIMRLVAERGISDKFIFPGFLREKERSSIYKTADLFIMPSVSEPFGLTALESLLHGTPVIISKQSGVSEVLHHALKVDFWDIEEMADQILSAVNHSSLRKTMTQNGKKEVIMCNWDKAAQKCLSIYKSI</sequence>
<proteinExistence type="predicted"/>
<dbReference type="InterPro" id="IPR050194">
    <property type="entry name" value="Glycosyltransferase_grp1"/>
</dbReference>
<dbReference type="AlphaFoldDB" id="A0A1F4WH20"/>
<dbReference type="PROSITE" id="PS51257">
    <property type="entry name" value="PROKAR_LIPOPROTEIN"/>
    <property type="match status" value="1"/>
</dbReference>
<dbReference type="PANTHER" id="PTHR45947">
    <property type="entry name" value="SULFOQUINOVOSYL TRANSFERASE SQD2"/>
    <property type="match status" value="1"/>
</dbReference>
<dbReference type="GO" id="GO:0016757">
    <property type="term" value="F:glycosyltransferase activity"/>
    <property type="evidence" value="ECO:0007669"/>
    <property type="project" value="InterPro"/>
</dbReference>
<protein>
    <recommendedName>
        <fullName evidence="5">4-alpha-glucanotransferase</fullName>
    </recommendedName>
</protein>
<evidence type="ECO:0000313" key="4">
    <source>
        <dbReference type="Proteomes" id="UP000179113"/>
    </source>
</evidence>
<dbReference type="EMBL" id="MEWA01000036">
    <property type="protein sequence ID" value="OGC68638.1"/>
    <property type="molecule type" value="Genomic_DNA"/>
</dbReference>
<dbReference type="InterPro" id="IPR028098">
    <property type="entry name" value="Glyco_trans_4-like_N"/>
</dbReference>
<dbReference type="SUPFAM" id="SSF53756">
    <property type="entry name" value="UDP-Glycosyltransferase/glycogen phosphorylase"/>
    <property type="match status" value="1"/>
</dbReference>
<evidence type="ECO:0000259" key="1">
    <source>
        <dbReference type="Pfam" id="PF00534"/>
    </source>
</evidence>
<dbReference type="InterPro" id="IPR001296">
    <property type="entry name" value="Glyco_trans_1"/>
</dbReference>
<name>A0A1F4WH20_UNCKA</name>
<dbReference type="Gene3D" id="3.40.50.2000">
    <property type="entry name" value="Glycogen Phosphorylase B"/>
    <property type="match status" value="2"/>
</dbReference>
<gene>
    <name evidence="3" type="ORF">A2415_03915</name>
</gene>
<dbReference type="CDD" id="cd03801">
    <property type="entry name" value="GT4_PimA-like"/>
    <property type="match status" value="1"/>
</dbReference>
<feature type="domain" description="Glycosyltransferase subfamily 4-like N-terminal" evidence="2">
    <location>
        <begin position="16"/>
        <end position="209"/>
    </location>
</feature>
<feature type="domain" description="Glycosyl transferase family 1" evidence="1">
    <location>
        <begin position="223"/>
        <end position="380"/>
    </location>
</feature>
<dbReference type="Pfam" id="PF13439">
    <property type="entry name" value="Glyco_transf_4"/>
    <property type="match status" value="1"/>
</dbReference>
<comment type="caution">
    <text evidence="3">The sequence shown here is derived from an EMBL/GenBank/DDBJ whole genome shotgun (WGS) entry which is preliminary data.</text>
</comment>
<organism evidence="3 4">
    <name type="scientific">candidate division WWE3 bacterium RIFOXYC1_FULL_39_7</name>
    <dbReference type="NCBI Taxonomy" id="1802643"/>
    <lineage>
        <taxon>Bacteria</taxon>
        <taxon>Katanobacteria</taxon>
    </lineage>
</organism>
<evidence type="ECO:0008006" key="5">
    <source>
        <dbReference type="Google" id="ProtNLM"/>
    </source>
</evidence>
<evidence type="ECO:0000313" key="3">
    <source>
        <dbReference type="EMBL" id="OGC68638.1"/>
    </source>
</evidence>